<reference evidence="2 3" key="1">
    <citation type="journal article" date="2021" name="bioRxiv">
        <title>Chromosome-scale and haplotype-resolved genome assembly of a tetraploid potato cultivar.</title>
        <authorList>
            <person name="Sun H."/>
            <person name="Jiao W.-B."/>
            <person name="Krause K."/>
            <person name="Campoy J.A."/>
            <person name="Goel M."/>
            <person name="Folz-Donahue K."/>
            <person name="Kukat C."/>
            <person name="Huettel B."/>
            <person name="Schneeberger K."/>
        </authorList>
    </citation>
    <scope>NUCLEOTIDE SEQUENCE [LARGE SCALE GENOMIC DNA]</scope>
    <source>
        <strain evidence="2">SolTubOtavaFocal</strain>
        <tissue evidence="2">Leaves</tissue>
    </source>
</reference>
<name>A0ABQ7VZH1_SOLTU</name>
<proteinExistence type="predicted"/>
<evidence type="ECO:0000313" key="3">
    <source>
        <dbReference type="Proteomes" id="UP000826656"/>
    </source>
</evidence>
<feature type="region of interest" description="Disordered" evidence="1">
    <location>
        <begin position="98"/>
        <end position="118"/>
    </location>
</feature>
<evidence type="ECO:0000256" key="1">
    <source>
        <dbReference type="SAM" id="MobiDB-lite"/>
    </source>
</evidence>
<evidence type="ECO:0000313" key="2">
    <source>
        <dbReference type="EMBL" id="KAH0773476.1"/>
    </source>
</evidence>
<protein>
    <submittedName>
        <fullName evidence="2">Uncharacterized protein</fullName>
    </submittedName>
</protein>
<dbReference type="Proteomes" id="UP000826656">
    <property type="component" value="Unassembled WGS sequence"/>
</dbReference>
<dbReference type="EMBL" id="JAIVGD010000005">
    <property type="protein sequence ID" value="KAH0773476.1"/>
    <property type="molecule type" value="Genomic_DNA"/>
</dbReference>
<keyword evidence="3" id="KW-1185">Reference proteome</keyword>
<sequence>MNMMFEELKPSISLQGFSWDLLVWAFEAIHILGETFGEPSTQSPLPLPRLRRWFAKKLTIPDYEKASLVLENNKDLEDKADERIDELTKEINGRHVVATDHNMHETVSSRQPPEGVDV</sequence>
<gene>
    <name evidence="2" type="ORF">KY290_010613</name>
</gene>
<comment type="caution">
    <text evidence="2">The sequence shown here is derived from an EMBL/GenBank/DDBJ whole genome shotgun (WGS) entry which is preliminary data.</text>
</comment>
<organism evidence="2 3">
    <name type="scientific">Solanum tuberosum</name>
    <name type="common">Potato</name>
    <dbReference type="NCBI Taxonomy" id="4113"/>
    <lineage>
        <taxon>Eukaryota</taxon>
        <taxon>Viridiplantae</taxon>
        <taxon>Streptophyta</taxon>
        <taxon>Embryophyta</taxon>
        <taxon>Tracheophyta</taxon>
        <taxon>Spermatophyta</taxon>
        <taxon>Magnoliopsida</taxon>
        <taxon>eudicotyledons</taxon>
        <taxon>Gunneridae</taxon>
        <taxon>Pentapetalae</taxon>
        <taxon>asterids</taxon>
        <taxon>lamiids</taxon>
        <taxon>Solanales</taxon>
        <taxon>Solanaceae</taxon>
        <taxon>Solanoideae</taxon>
        <taxon>Solaneae</taxon>
        <taxon>Solanum</taxon>
    </lineage>
</organism>
<accession>A0ABQ7VZH1</accession>